<gene>
    <name evidence="1" type="ORF">CQ405_02025</name>
</gene>
<protein>
    <recommendedName>
        <fullName evidence="3">Type II secretion system protein</fullName>
    </recommendedName>
</protein>
<evidence type="ECO:0000313" key="2">
    <source>
        <dbReference type="Proteomes" id="UP000240535"/>
    </source>
</evidence>
<evidence type="ECO:0008006" key="3">
    <source>
        <dbReference type="Google" id="ProtNLM"/>
    </source>
</evidence>
<name>A0A2P8R204_9BACT</name>
<keyword evidence="2" id="KW-1185">Reference proteome</keyword>
<accession>A0A2P8R204</accession>
<dbReference type="RefSeq" id="WP_106870082.1">
    <property type="nucleotide sequence ID" value="NZ_CP053841.1"/>
</dbReference>
<dbReference type="EMBL" id="PDHH01000002">
    <property type="protein sequence ID" value="PSM52527.1"/>
    <property type="molecule type" value="Genomic_DNA"/>
</dbReference>
<dbReference type="AlphaFoldDB" id="A0A2P8R204"/>
<sequence>MKRGFSLIMAVFFVVLIATLGMMALSFSTSTIKQSSNIYLREQAEVLARSAAEIAIMAMQDHNYSTNCLKNVKVFYPSGGVNAILEAKVSMWYFDRNLTGCSNRILSAIYTLEDRHNIVDNIAMLDISVKSINNSTTEPISLHKRIIQRP</sequence>
<dbReference type="OrthoDB" id="5372904at2"/>
<proteinExistence type="predicted"/>
<comment type="caution">
    <text evidence="1">The sequence shown here is derived from an EMBL/GenBank/DDBJ whole genome shotgun (WGS) entry which is preliminary data.</text>
</comment>
<dbReference type="Proteomes" id="UP000240535">
    <property type="component" value="Unassembled WGS sequence"/>
</dbReference>
<reference evidence="2" key="1">
    <citation type="submission" date="2017-10" db="EMBL/GenBank/DDBJ databases">
        <title>Campylobacter species from seals.</title>
        <authorList>
            <person name="Gilbert M.J."/>
            <person name="Zomer A.L."/>
            <person name="Timmerman A.J."/>
            <person name="Duim B."/>
            <person name="Wagenaar J.A."/>
        </authorList>
    </citation>
    <scope>NUCLEOTIDE SEQUENCE [LARGE SCALE GENOMIC DNA]</scope>
    <source>
        <strain evidence="2">17S00004-5</strain>
    </source>
</reference>
<evidence type="ECO:0000313" key="1">
    <source>
        <dbReference type="EMBL" id="PSM52527.1"/>
    </source>
</evidence>
<organism evidence="1 2">
    <name type="scientific">Campylobacter blaseri</name>
    <dbReference type="NCBI Taxonomy" id="2042961"/>
    <lineage>
        <taxon>Bacteria</taxon>
        <taxon>Pseudomonadati</taxon>
        <taxon>Campylobacterota</taxon>
        <taxon>Epsilonproteobacteria</taxon>
        <taxon>Campylobacterales</taxon>
        <taxon>Campylobacteraceae</taxon>
        <taxon>Campylobacter</taxon>
    </lineage>
</organism>